<evidence type="ECO:0008006" key="3">
    <source>
        <dbReference type="Google" id="ProtNLM"/>
    </source>
</evidence>
<name>A0A1V1NX75_9BACT</name>
<dbReference type="EMBL" id="ATBP01001519">
    <property type="protein sequence ID" value="ETR67180.1"/>
    <property type="molecule type" value="Genomic_DNA"/>
</dbReference>
<reference evidence="2" key="1">
    <citation type="submission" date="2012-11" db="EMBL/GenBank/DDBJ databases">
        <authorList>
            <person name="Lucero-Rivera Y.E."/>
            <person name="Tovar-Ramirez D."/>
        </authorList>
    </citation>
    <scope>NUCLEOTIDE SEQUENCE [LARGE SCALE GENOMIC DNA]</scope>
    <source>
        <strain evidence="2">Araruama</strain>
    </source>
</reference>
<organism evidence="1 2">
    <name type="scientific">Candidatus Magnetoglobus multicellularis str. Araruama</name>
    <dbReference type="NCBI Taxonomy" id="890399"/>
    <lineage>
        <taxon>Bacteria</taxon>
        <taxon>Pseudomonadati</taxon>
        <taxon>Thermodesulfobacteriota</taxon>
        <taxon>Desulfobacteria</taxon>
        <taxon>Desulfobacterales</taxon>
        <taxon>Desulfobacteraceae</taxon>
        <taxon>Candidatus Magnetoglobus</taxon>
    </lineage>
</organism>
<evidence type="ECO:0000313" key="1">
    <source>
        <dbReference type="EMBL" id="ETR67180.1"/>
    </source>
</evidence>
<sequence length="206" mass="22383">MGGVLFHVLFDVIGASGMTSALDYSQTVLNSKIIPGIPGDIRVINASLAGHVEYYTTTLNQEKPVKNVMIEISGANVYTALTNIQGNYSQTGIVAGDYYILTDKTDDLGGLDPTDASIIARASIDEVQLNCLQTIAADVDMDGHIWGMDAFYVAQYGVKRIDKLNTGGCNWLILPENGYQCKTGESVPYVYTDQTHVQIQSHVKKI</sequence>
<dbReference type="AlphaFoldDB" id="A0A1V1NX75"/>
<gene>
    <name evidence="1" type="ORF">OMM_11866</name>
</gene>
<accession>A0A1V1NX75</accession>
<proteinExistence type="predicted"/>
<dbReference type="SUPFAM" id="SSF49478">
    <property type="entry name" value="Cna protein B-type domain"/>
    <property type="match status" value="1"/>
</dbReference>
<protein>
    <recommendedName>
        <fullName evidence="3">Dockerin domain-containing protein</fullName>
    </recommendedName>
</protein>
<dbReference type="Proteomes" id="UP000189670">
    <property type="component" value="Unassembled WGS sequence"/>
</dbReference>
<evidence type="ECO:0000313" key="2">
    <source>
        <dbReference type="Proteomes" id="UP000189670"/>
    </source>
</evidence>
<comment type="caution">
    <text evidence="1">The sequence shown here is derived from an EMBL/GenBank/DDBJ whole genome shotgun (WGS) entry which is preliminary data.</text>
</comment>